<keyword evidence="3" id="KW-1185">Reference proteome</keyword>
<proteinExistence type="predicted"/>
<dbReference type="KEGG" id="pgin:FRZ67_12250"/>
<evidence type="ECO:0000313" key="2">
    <source>
        <dbReference type="EMBL" id="QEC68037.1"/>
    </source>
</evidence>
<dbReference type="OrthoDB" id="6286374at2"/>
<organism evidence="2 3">
    <name type="scientific">Panacibacter ginsenosidivorans</name>
    <dbReference type="NCBI Taxonomy" id="1813871"/>
    <lineage>
        <taxon>Bacteria</taxon>
        <taxon>Pseudomonadati</taxon>
        <taxon>Bacteroidota</taxon>
        <taxon>Chitinophagia</taxon>
        <taxon>Chitinophagales</taxon>
        <taxon>Chitinophagaceae</taxon>
        <taxon>Panacibacter</taxon>
    </lineage>
</organism>
<dbReference type="AlphaFoldDB" id="A0A5B8V955"/>
<evidence type="ECO:0000313" key="3">
    <source>
        <dbReference type="Proteomes" id="UP000321533"/>
    </source>
</evidence>
<feature type="transmembrane region" description="Helical" evidence="1">
    <location>
        <begin position="6"/>
        <end position="27"/>
    </location>
</feature>
<name>A0A5B8V955_9BACT</name>
<dbReference type="Proteomes" id="UP000321533">
    <property type="component" value="Chromosome"/>
</dbReference>
<keyword evidence="1" id="KW-0472">Membrane</keyword>
<feature type="transmembrane region" description="Helical" evidence="1">
    <location>
        <begin position="350"/>
        <end position="368"/>
    </location>
</feature>
<sequence>MTGSVILDVIIGLVFIYLLYSLLATILQELIATKLAFRSKVLEKAIIRMLEDGNTTNKTTLGDRLDGFYHLLFKPNRLKTKKIASWFYAHPLIKYLGEDNFFSKPAYISSSNFSKVILDLLHGIDGNDQMNVLNIKNSILSGTINTLSVSQKDKNHPAIQAITKLEKHDGIEFINKDTALFLRSLWMEAEGDLEKFRAKLENWFDDTMERATGWYKRYTKYILFIIGFLVAVAFNVDSVDIAKKLSRDPKLRDQMVQNASNFLKENQQLGLQLQQMHDKKLDSTPVFQSTQRNYDSLAKRSKDLMDSANALVNGDIKNTNTLLGLGYNCDHYALSHILFFLYPDASFRNFIGWLLTALAISLGAPFWFDMLNKLMKLRGSGTKIDSNDTVIDINKPAALQPVVVTVNSNPGEEAVG</sequence>
<keyword evidence="1" id="KW-0812">Transmembrane</keyword>
<reference evidence="2 3" key="1">
    <citation type="journal article" date="2016" name="Int. J. Syst. Evol. Microbiol.">
        <title>Panacibacter ginsenosidivorans gen. nov., sp. nov., with ginsenoside converting activity isolated from soil of a ginseng field.</title>
        <authorList>
            <person name="Siddiqi M.Z."/>
            <person name="Muhammad Shafi S."/>
            <person name="Choi K.D."/>
            <person name="Im W.T."/>
        </authorList>
    </citation>
    <scope>NUCLEOTIDE SEQUENCE [LARGE SCALE GENOMIC DNA]</scope>
    <source>
        <strain evidence="2 3">Gsoil1550</strain>
    </source>
</reference>
<accession>A0A5B8V955</accession>
<keyword evidence="1" id="KW-1133">Transmembrane helix</keyword>
<gene>
    <name evidence="2" type="ORF">FRZ67_12250</name>
</gene>
<feature type="transmembrane region" description="Helical" evidence="1">
    <location>
        <begin position="218"/>
        <end position="236"/>
    </location>
</feature>
<dbReference type="RefSeq" id="WP_147189844.1">
    <property type="nucleotide sequence ID" value="NZ_CP042435.1"/>
</dbReference>
<evidence type="ECO:0000256" key="1">
    <source>
        <dbReference type="SAM" id="Phobius"/>
    </source>
</evidence>
<dbReference type="EMBL" id="CP042435">
    <property type="protein sequence ID" value="QEC68037.1"/>
    <property type="molecule type" value="Genomic_DNA"/>
</dbReference>
<protein>
    <submittedName>
        <fullName evidence="2">Uncharacterized protein</fullName>
    </submittedName>
</protein>